<reference evidence="3" key="1">
    <citation type="journal article" date="2014" name="Int. J. Syst. Evol. Microbiol.">
        <title>Complete genome sequence of Corynebacterium casei LMG S-19264T (=DSM 44701T), isolated from a smear-ripened cheese.</title>
        <authorList>
            <consortium name="US DOE Joint Genome Institute (JGI-PGF)"/>
            <person name="Walter F."/>
            <person name="Albersmeier A."/>
            <person name="Kalinowski J."/>
            <person name="Ruckert C."/>
        </authorList>
    </citation>
    <scope>NUCLEOTIDE SEQUENCE</scope>
    <source>
        <strain evidence="3">VKM Ac-1321</strain>
    </source>
</reference>
<keyword evidence="4" id="KW-1185">Reference proteome</keyword>
<accession>A0A9W6KKU7</accession>
<evidence type="ECO:0000256" key="1">
    <source>
        <dbReference type="SAM" id="MobiDB-lite"/>
    </source>
</evidence>
<protein>
    <submittedName>
        <fullName evidence="3">Uncharacterized protein</fullName>
    </submittedName>
</protein>
<sequence length="147" mass="16108">MDLKLITYLIYLAVSGLLTVWVARTLFRNGQVFLDDAFADERLAESVNHLLVVGFYLLNLGYIAIAMKTADTILTGSGAMETLAWKLGLVLLVLGGVHFGNLFVLGRFRRRRLLEQAAPPVEPTRTLSSPPTAPPVDPARPPLAPPR</sequence>
<keyword evidence="2" id="KW-0812">Transmembrane</keyword>
<evidence type="ECO:0000256" key="2">
    <source>
        <dbReference type="SAM" id="Phobius"/>
    </source>
</evidence>
<dbReference type="RefSeq" id="WP_261960178.1">
    <property type="nucleotide sequence ID" value="NZ_BAAAXA010000001.1"/>
</dbReference>
<evidence type="ECO:0000313" key="4">
    <source>
        <dbReference type="Proteomes" id="UP001143480"/>
    </source>
</evidence>
<dbReference type="Proteomes" id="UP001143480">
    <property type="component" value="Unassembled WGS sequence"/>
</dbReference>
<feature type="transmembrane region" description="Helical" evidence="2">
    <location>
        <begin position="6"/>
        <end position="27"/>
    </location>
</feature>
<evidence type="ECO:0000313" key="3">
    <source>
        <dbReference type="EMBL" id="GLL03871.1"/>
    </source>
</evidence>
<keyword evidence="2" id="KW-0472">Membrane</keyword>
<feature type="compositionally biased region" description="Pro residues" evidence="1">
    <location>
        <begin position="131"/>
        <end position="147"/>
    </location>
</feature>
<feature type="transmembrane region" description="Helical" evidence="2">
    <location>
        <begin position="47"/>
        <end position="67"/>
    </location>
</feature>
<reference evidence="3" key="2">
    <citation type="submission" date="2023-01" db="EMBL/GenBank/DDBJ databases">
        <authorList>
            <person name="Sun Q."/>
            <person name="Evtushenko L."/>
        </authorList>
    </citation>
    <scope>NUCLEOTIDE SEQUENCE</scope>
    <source>
        <strain evidence="3">VKM Ac-1321</strain>
    </source>
</reference>
<gene>
    <name evidence="3" type="ORF">GCM10017581_056170</name>
</gene>
<name>A0A9W6KKU7_9ACTN</name>
<proteinExistence type="predicted"/>
<comment type="caution">
    <text evidence="3">The sequence shown here is derived from an EMBL/GenBank/DDBJ whole genome shotgun (WGS) entry which is preliminary data.</text>
</comment>
<keyword evidence="2" id="KW-1133">Transmembrane helix</keyword>
<feature type="transmembrane region" description="Helical" evidence="2">
    <location>
        <begin position="87"/>
        <end position="106"/>
    </location>
</feature>
<organism evidence="3 4">
    <name type="scientific">Dactylosporangium matsuzakiense</name>
    <dbReference type="NCBI Taxonomy" id="53360"/>
    <lineage>
        <taxon>Bacteria</taxon>
        <taxon>Bacillati</taxon>
        <taxon>Actinomycetota</taxon>
        <taxon>Actinomycetes</taxon>
        <taxon>Micromonosporales</taxon>
        <taxon>Micromonosporaceae</taxon>
        <taxon>Dactylosporangium</taxon>
    </lineage>
</organism>
<feature type="region of interest" description="Disordered" evidence="1">
    <location>
        <begin position="119"/>
        <end position="147"/>
    </location>
</feature>
<dbReference type="EMBL" id="BSFP01000038">
    <property type="protein sequence ID" value="GLL03871.1"/>
    <property type="molecule type" value="Genomic_DNA"/>
</dbReference>
<dbReference type="AlphaFoldDB" id="A0A9W6KKU7"/>